<dbReference type="Pfam" id="PF00884">
    <property type="entry name" value="Sulfatase"/>
    <property type="match status" value="1"/>
</dbReference>
<dbReference type="EMBL" id="AP024718">
    <property type="protein sequence ID" value="BCX87973.1"/>
    <property type="molecule type" value="Genomic_DNA"/>
</dbReference>
<dbReference type="AlphaFoldDB" id="A0AAU9BX06"/>
<keyword evidence="4 6" id="KW-1133">Transmembrane helix</keyword>
<keyword evidence="3 6" id="KW-0812">Transmembrane</keyword>
<evidence type="ECO:0000256" key="4">
    <source>
        <dbReference type="ARBA" id="ARBA00022989"/>
    </source>
</evidence>
<evidence type="ECO:0000256" key="1">
    <source>
        <dbReference type="ARBA" id="ARBA00004651"/>
    </source>
</evidence>
<keyword evidence="8" id="KW-0808">Transferase</keyword>
<protein>
    <submittedName>
        <fullName evidence="8">Lipoteichoic acid synthase</fullName>
        <ecNumber evidence="8">2.7.8.20</ecNumber>
    </submittedName>
</protein>
<keyword evidence="9" id="KW-1185">Reference proteome</keyword>
<keyword evidence="5 6" id="KW-0472">Membrane</keyword>
<evidence type="ECO:0000259" key="7">
    <source>
        <dbReference type="Pfam" id="PF00884"/>
    </source>
</evidence>
<proteinExistence type="predicted"/>
<feature type="transmembrane region" description="Helical" evidence="6">
    <location>
        <begin position="116"/>
        <end position="134"/>
    </location>
</feature>
<evidence type="ECO:0000256" key="3">
    <source>
        <dbReference type="ARBA" id="ARBA00022692"/>
    </source>
</evidence>
<feature type="transmembrane region" description="Helical" evidence="6">
    <location>
        <begin position="35"/>
        <end position="56"/>
    </location>
</feature>
<dbReference type="GO" id="GO:0008960">
    <property type="term" value="F:phosphatidylglycerol-membrane-oligosaccharide glycerophosphotransferase activity"/>
    <property type="evidence" value="ECO:0007669"/>
    <property type="project" value="UniProtKB-EC"/>
</dbReference>
<dbReference type="InterPro" id="IPR017850">
    <property type="entry name" value="Alkaline_phosphatase_core_sf"/>
</dbReference>
<keyword evidence="2" id="KW-1003">Cell membrane</keyword>
<evidence type="ECO:0000256" key="2">
    <source>
        <dbReference type="ARBA" id="ARBA00022475"/>
    </source>
</evidence>
<organism evidence="8 9">
    <name type="scientific">Methylomarinovum tepidoasis</name>
    <dbReference type="NCBI Taxonomy" id="2840183"/>
    <lineage>
        <taxon>Bacteria</taxon>
        <taxon>Pseudomonadati</taxon>
        <taxon>Pseudomonadota</taxon>
        <taxon>Gammaproteobacteria</taxon>
        <taxon>Methylococcales</taxon>
        <taxon>Methylothermaceae</taxon>
        <taxon>Methylomarinovum</taxon>
    </lineage>
</organism>
<dbReference type="KEGG" id="meiy:MIN45_P0340"/>
<evidence type="ECO:0000313" key="8">
    <source>
        <dbReference type="EMBL" id="BCX87973.1"/>
    </source>
</evidence>
<feature type="transmembrane region" description="Helical" evidence="6">
    <location>
        <begin position="146"/>
        <end position="164"/>
    </location>
</feature>
<evidence type="ECO:0000256" key="6">
    <source>
        <dbReference type="SAM" id="Phobius"/>
    </source>
</evidence>
<evidence type="ECO:0000256" key="5">
    <source>
        <dbReference type="ARBA" id="ARBA00023136"/>
    </source>
</evidence>
<sequence>MKSSFFAAIIFGIWMAVFLSQLTWPAEFSGWYEKGKAALGAFYPYVAEYLALILILRNLLAARLLLRLLGYALVALVFAGYLVQIVSYYKSGSFLPPLALENINHIDLLLQRNANLFLLVGVVGLCLTAVLYLLEKYGRRPRPLAMVPLFSVAVLITVPLLPVLEAKRSPSTAAQRLLRENRLTETPPLTALISTIWQTMASPHQGEKIDTDILAVAARYGFHYDDGREYPLIRKGSHPPPPFPSVGTGIRPPNIIVFFTEGYSARNTNVYSQDYPGLTPNLVDFSQNAMVVDNYYNHTAATYRGLHGQLCSLYPKYGGVGGWHDNYENLPRSHYLCLPEILRTAGYVTAFATSQLKKTTFLDEMLYTLGFDHVFMADEFLGRYLPGEKPIRPNAISDHQLFRALVALLASVENDKTTRPFFIGIYNLGTHAFLDVPEDGVVYGDGKNASLNTIHNLDDAFGTFWQYFRQSQYFDDTIVIFTADHAHFHDRPFVAAFDRKDSRFKHPYVKTFVDQIPLIIYDPGRELPSRFDARYATSVNFTPTLLHYLGITIPENPFMGHSLFDPPFGLEKGENGVASFGDETFIIDEQGIHGGLPRFFTGSYAADLKALHAFMAHVHQLEVEDRIWH</sequence>
<dbReference type="PANTHER" id="PTHR47371">
    <property type="entry name" value="LIPOTEICHOIC ACID SYNTHASE"/>
    <property type="match status" value="1"/>
</dbReference>
<dbReference type="PANTHER" id="PTHR47371:SF3">
    <property type="entry name" value="PHOSPHOGLYCEROL TRANSFERASE I"/>
    <property type="match status" value="1"/>
</dbReference>
<dbReference type="InterPro" id="IPR050448">
    <property type="entry name" value="OpgB/LTA_synthase_biosynth"/>
</dbReference>
<dbReference type="Gene3D" id="3.40.720.10">
    <property type="entry name" value="Alkaline Phosphatase, subunit A"/>
    <property type="match status" value="1"/>
</dbReference>
<feature type="transmembrane region" description="Helical" evidence="6">
    <location>
        <begin position="68"/>
        <end position="89"/>
    </location>
</feature>
<accession>A0AAU9BX06</accession>
<name>A0AAU9BX06_9GAMM</name>
<dbReference type="SUPFAM" id="SSF53649">
    <property type="entry name" value="Alkaline phosphatase-like"/>
    <property type="match status" value="1"/>
</dbReference>
<reference evidence="9" key="1">
    <citation type="journal article" date="2024" name="Int. J. Syst. Evol. Microbiol.">
        <title>Methylomarinovum tepidoasis sp. nov., a moderately thermophilic methanotroph of the family Methylothermaceae isolated from a deep-sea hydrothermal field.</title>
        <authorList>
            <person name="Hirayama H."/>
            <person name="Takaki Y."/>
            <person name="Abe M."/>
            <person name="Miyazaki M."/>
            <person name="Uematsu K."/>
            <person name="Matsui Y."/>
            <person name="Takai K."/>
        </authorList>
    </citation>
    <scope>NUCLEOTIDE SEQUENCE [LARGE SCALE GENOMIC DNA]</scope>
    <source>
        <strain evidence="9">IN45</strain>
    </source>
</reference>
<evidence type="ECO:0000313" key="9">
    <source>
        <dbReference type="Proteomes" id="UP001321450"/>
    </source>
</evidence>
<dbReference type="Proteomes" id="UP001321450">
    <property type="component" value="Chromosome"/>
</dbReference>
<dbReference type="GO" id="GO:0005886">
    <property type="term" value="C:plasma membrane"/>
    <property type="evidence" value="ECO:0007669"/>
    <property type="project" value="UniProtKB-SubCell"/>
</dbReference>
<dbReference type="EC" id="2.7.8.20" evidence="8"/>
<gene>
    <name evidence="8" type="ORF">MIN45_P0340</name>
</gene>
<dbReference type="CDD" id="cd16015">
    <property type="entry name" value="LTA_synthase"/>
    <property type="match status" value="1"/>
</dbReference>
<feature type="domain" description="Sulfatase N-terminal" evidence="7">
    <location>
        <begin position="253"/>
        <end position="551"/>
    </location>
</feature>
<dbReference type="InterPro" id="IPR000917">
    <property type="entry name" value="Sulfatase_N"/>
</dbReference>
<comment type="subcellular location">
    <subcellularLocation>
        <location evidence="1">Cell membrane</location>
        <topology evidence="1">Multi-pass membrane protein</topology>
    </subcellularLocation>
</comment>
<dbReference type="RefSeq" id="WP_286292997.1">
    <property type="nucleotide sequence ID" value="NZ_AP024718.1"/>
</dbReference>